<evidence type="ECO:0000313" key="2">
    <source>
        <dbReference type="EMBL" id="TLS35062.1"/>
    </source>
</evidence>
<comment type="caution">
    <text evidence="2">The sequence shown here is derived from an EMBL/GenBank/DDBJ whole genome shotgun (WGS) entry which is preliminary data.</text>
</comment>
<accession>A0A5R9EV20</accession>
<dbReference type="InterPro" id="IPR014284">
    <property type="entry name" value="RNA_pol_sigma-70_dom"/>
</dbReference>
<dbReference type="Gene3D" id="1.10.10.10">
    <property type="entry name" value="Winged helix-like DNA-binding domain superfamily/Winged helix DNA-binding domain"/>
    <property type="match status" value="1"/>
</dbReference>
<dbReference type="InterPro" id="IPR036388">
    <property type="entry name" value="WH-like_DNA-bd_sf"/>
</dbReference>
<dbReference type="GO" id="GO:0006352">
    <property type="term" value="P:DNA-templated transcription initiation"/>
    <property type="evidence" value="ECO:0007669"/>
    <property type="project" value="InterPro"/>
</dbReference>
<dbReference type="AlphaFoldDB" id="A0A5R9EV20"/>
<protein>
    <submittedName>
        <fullName evidence="2">Sigma-70 family RNA polymerase sigma factor</fullName>
    </submittedName>
</protein>
<sequence length="197" mass="22803">MLVCLFFSAGLGLGHRGIKEQALVRRDFKVEQYPLSFEEIARKYEPLIKSQLKKLHVFKDFELYYQAGLIGLWEAYLQFEESKGTFSSFAYSKIRWKITDEIKKDIRIQEKQTTVSDDVLSGVIDPSSVYLLETEILQSYLTGLTDNQCKWVVHSVLEQKQTKQIAAEEGVSIEAVKSWRKAAIKKIIQNAREMRTE</sequence>
<evidence type="ECO:0000313" key="3">
    <source>
        <dbReference type="Proteomes" id="UP000308230"/>
    </source>
</evidence>
<dbReference type="SUPFAM" id="SSF88659">
    <property type="entry name" value="Sigma3 and sigma4 domains of RNA polymerase sigma factors"/>
    <property type="match status" value="1"/>
</dbReference>
<dbReference type="InterPro" id="IPR007627">
    <property type="entry name" value="RNA_pol_sigma70_r2"/>
</dbReference>
<reference evidence="2 3" key="1">
    <citation type="submission" date="2019-04" db="EMBL/GenBank/DDBJ databases">
        <title>Bacillus caeni sp. nov., a bacterium isolated from mangrove sediment.</title>
        <authorList>
            <person name="Huang H."/>
            <person name="Mo K."/>
            <person name="Hu Y."/>
        </authorList>
    </citation>
    <scope>NUCLEOTIDE SEQUENCE [LARGE SCALE GENOMIC DNA]</scope>
    <source>
        <strain evidence="2 3">HB172195</strain>
    </source>
</reference>
<proteinExistence type="predicted"/>
<dbReference type="EMBL" id="SWLG01000030">
    <property type="protein sequence ID" value="TLS35062.1"/>
    <property type="molecule type" value="Genomic_DNA"/>
</dbReference>
<evidence type="ECO:0000259" key="1">
    <source>
        <dbReference type="Pfam" id="PF04542"/>
    </source>
</evidence>
<organism evidence="2 3">
    <name type="scientific">Exobacillus caeni</name>
    <dbReference type="NCBI Taxonomy" id="2574798"/>
    <lineage>
        <taxon>Bacteria</taxon>
        <taxon>Bacillati</taxon>
        <taxon>Bacillota</taxon>
        <taxon>Bacilli</taxon>
        <taxon>Bacillales</taxon>
        <taxon>Guptibacillaceae</taxon>
        <taxon>Exobacillus</taxon>
    </lineage>
</organism>
<dbReference type="Pfam" id="PF04542">
    <property type="entry name" value="Sigma70_r2"/>
    <property type="match status" value="1"/>
</dbReference>
<dbReference type="InterPro" id="IPR013324">
    <property type="entry name" value="RNA_pol_sigma_r3/r4-like"/>
</dbReference>
<dbReference type="SUPFAM" id="SSF88946">
    <property type="entry name" value="Sigma2 domain of RNA polymerase sigma factors"/>
    <property type="match status" value="1"/>
</dbReference>
<dbReference type="Proteomes" id="UP000308230">
    <property type="component" value="Unassembled WGS sequence"/>
</dbReference>
<feature type="domain" description="RNA polymerase sigma-70 region 2" evidence="1">
    <location>
        <begin position="42"/>
        <end position="104"/>
    </location>
</feature>
<dbReference type="GO" id="GO:0003700">
    <property type="term" value="F:DNA-binding transcription factor activity"/>
    <property type="evidence" value="ECO:0007669"/>
    <property type="project" value="InterPro"/>
</dbReference>
<keyword evidence="3" id="KW-1185">Reference proteome</keyword>
<dbReference type="NCBIfam" id="TIGR02937">
    <property type="entry name" value="sigma70-ECF"/>
    <property type="match status" value="1"/>
</dbReference>
<dbReference type="Gene3D" id="1.10.1740.10">
    <property type="match status" value="1"/>
</dbReference>
<name>A0A5R9EV20_9BACL</name>
<gene>
    <name evidence="2" type="ORF">FCL54_22335</name>
</gene>
<dbReference type="InterPro" id="IPR013325">
    <property type="entry name" value="RNA_pol_sigma_r2"/>
</dbReference>